<dbReference type="EMBL" id="JAVEPI010000004">
    <property type="protein sequence ID" value="KAK1442188.1"/>
    <property type="molecule type" value="Genomic_DNA"/>
</dbReference>
<dbReference type="AlphaFoldDB" id="A0AAD8PCM8"/>
<sequence>MSAFLGISGGGGMLQNHSTQRDSAAGLKRAEVQQGNSAVSSANYRNAANPFHYRNFKLQAKPVINEPTFPRSAIPKHTTVDYENLLRSHEPDVINYNTRLSGVHGVDTRAIDDLYGRIYDRRVLMKQLRYFLERDEFHSIKRLLSDNRYVLTKEDCWLLANDVDHLLQVRLGYREPTEENIEETMPFLVARYVLQHLIPQDRQTLCKYKWLNPKEMPSEVPEYTEDYVEPTGTEENPVRVEDTVAYRKIIRRIKGVQPYVRLKVMKELFLRMYRAKRGKLFECLWKYQKLKPEALLSRKRKVRNKINVDRISPFLSRPPRCTDELVKQHTSHFAEAVEKGDLATACRLLKRYVRRIDWKNNLPLQRKFLALFSEMHKSRKYNLEQLRKLRILYWSTVKFRKVLIKINEPMMVDEAGKTMKELYEEQLENWRKRTREKNDALMRKRGVDMDKIRDFSNIYGIDWIPILYPQEYEAGMKAQEERMEKLRKRAAWVSNELRRRREREAGEGDEPVRRKGKTPTLWR</sequence>
<evidence type="ECO:0000256" key="1">
    <source>
        <dbReference type="SAM" id="MobiDB-lite"/>
    </source>
</evidence>
<proteinExistence type="predicted"/>
<keyword evidence="3" id="KW-1185">Reference proteome</keyword>
<organism evidence="2 3">
    <name type="scientific">Babesia gibsoni</name>
    <dbReference type="NCBI Taxonomy" id="33632"/>
    <lineage>
        <taxon>Eukaryota</taxon>
        <taxon>Sar</taxon>
        <taxon>Alveolata</taxon>
        <taxon>Apicomplexa</taxon>
        <taxon>Aconoidasida</taxon>
        <taxon>Piroplasmida</taxon>
        <taxon>Babesiidae</taxon>
        <taxon>Babesia</taxon>
    </lineage>
</organism>
<accession>A0AAD8PCM8</accession>
<evidence type="ECO:0000313" key="3">
    <source>
        <dbReference type="Proteomes" id="UP001230268"/>
    </source>
</evidence>
<dbReference type="Proteomes" id="UP001230268">
    <property type="component" value="Unassembled WGS sequence"/>
</dbReference>
<protein>
    <submittedName>
        <fullName evidence="2">Uncharacterized protein</fullName>
    </submittedName>
</protein>
<gene>
    <name evidence="2" type="ORF">BgAZ_402180</name>
</gene>
<feature type="region of interest" description="Disordered" evidence="1">
    <location>
        <begin position="1"/>
        <end position="43"/>
    </location>
</feature>
<feature type="compositionally biased region" description="Basic and acidic residues" evidence="1">
    <location>
        <begin position="500"/>
        <end position="513"/>
    </location>
</feature>
<name>A0AAD8PCM8_BABGI</name>
<reference evidence="2" key="1">
    <citation type="submission" date="2023-08" db="EMBL/GenBank/DDBJ databases">
        <title>Draft sequence of the Babesia gibsoni genome.</title>
        <authorList>
            <person name="Yamagishi J.Y."/>
            <person name="Xuan X.X."/>
        </authorList>
    </citation>
    <scope>NUCLEOTIDE SEQUENCE</scope>
    <source>
        <strain evidence="2">Azabu</strain>
    </source>
</reference>
<feature type="compositionally biased region" description="Polar residues" evidence="1">
    <location>
        <begin position="33"/>
        <end position="43"/>
    </location>
</feature>
<feature type="region of interest" description="Disordered" evidence="1">
    <location>
        <begin position="500"/>
        <end position="523"/>
    </location>
</feature>
<comment type="caution">
    <text evidence="2">The sequence shown here is derived from an EMBL/GenBank/DDBJ whole genome shotgun (WGS) entry which is preliminary data.</text>
</comment>
<evidence type="ECO:0000313" key="2">
    <source>
        <dbReference type="EMBL" id="KAK1442188.1"/>
    </source>
</evidence>